<keyword evidence="2" id="KW-1185">Reference proteome</keyword>
<sequence length="135" mass="14312">MTRNGPDDATRKGSVETAEIEGLLAFAATRRGKARLNVMSEAIAKCRALVRKSPGQHEVLLAHCLRTSSRMLLDERRLTQALPAAQEAVALTRRCGGPPLAAALMCLGNVLEALNRFSEAAAAMAEADAVIGKSD</sequence>
<name>A0ABT0FZP2_9ACTN</name>
<proteinExistence type="predicted"/>
<reference evidence="1 2" key="1">
    <citation type="submission" date="2022-04" db="EMBL/GenBank/DDBJ databases">
        <title>Genome draft of Actinomadura sp. ATCC 31491.</title>
        <authorList>
            <person name="Shi X."/>
            <person name="Du Y."/>
        </authorList>
    </citation>
    <scope>NUCLEOTIDE SEQUENCE [LARGE SCALE GENOMIC DNA]</scope>
    <source>
        <strain evidence="1 2">ATCC 31491</strain>
    </source>
</reference>
<dbReference type="InterPro" id="IPR011990">
    <property type="entry name" value="TPR-like_helical_dom_sf"/>
</dbReference>
<dbReference type="Gene3D" id="1.25.40.10">
    <property type="entry name" value="Tetratricopeptide repeat domain"/>
    <property type="match status" value="1"/>
</dbReference>
<organism evidence="1 2">
    <name type="scientific">Actinomadura luzonensis</name>
    <dbReference type="NCBI Taxonomy" id="2805427"/>
    <lineage>
        <taxon>Bacteria</taxon>
        <taxon>Bacillati</taxon>
        <taxon>Actinomycetota</taxon>
        <taxon>Actinomycetes</taxon>
        <taxon>Streptosporangiales</taxon>
        <taxon>Thermomonosporaceae</taxon>
        <taxon>Actinomadura</taxon>
    </lineage>
</organism>
<comment type="caution">
    <text evidence="1">The sequence shown here is derived from an EMBL/GenBank/DDBJ whole genome shotgun (WGS) entry which is preliminary data.</text>
</comment>
<dbReference type="RefSeq" id="WP_242383085.1">
    <property type="nucleotide sequence ID" value="NZ_JAKRKC020000001.1"/>
</dbReference>
<evidence type="ECO:0000313" key="1">
    <source>
        <dbReference type="EMBL" id="MCK2217425.1"/>
    </source>
</evidence>
<dbReference type="EMBL" id="JAKRKC020000001">
    <property type="protein sequence ID" value="MCK2217425.1"/>
    <property type="molecule type" value="Genomic_DNA"/>
</dbReference>
<gene>
    <name evidence="1" type="ORF">MF672_027080</name>
</gene>
<dbReference type="Proteomes" id="UP001317259">
    <property type="component" value="Unassembled WGS sequence"/>
</dbReference>
<accession>A0ABT0FZP2</accession>
<protein>
    <recommendedName>
        <fullName evidence="3">Tetratricopeptide repeat protein</fullName>
    </recommendedName>
</protein>
<evidence type="ECO:0000313" key="2">
    <source>
        <dbReference type="Proteomes" id="UP001317259"/>
    </source>
</evidence>
<evidence type="ECO:0008006" key="3">
    <source>
        <dbReference type="Google" id="ProtNLM"/>
    </source>
</evidence>
<dbReference type="SUPFAM" id="SSF48452">
    <property type="entry name" value="TPR-like"/>
    <property type="match status" value="1"/>
</dbReference>